<dbReference type="Pfam" id="PF01644">
    <property type="entry name" value="Chitin_synth_1"/>
    <property type="match status" value="1"/>
</dbReference>
<proteinExistence type="predicted"/>
<dbReference type="RefSeq" id="WP_052815964.1">
    <property type="nucleotide sequence ID" value="NZ_BBJU01000007.1"/>
</dbReference>
<feature type="region of interest" description="Disordered" evidence="1">
    <location>
        <begin position="1"/>
        <end position="21"/>
    </location>
</feature>
<gene>
    <name evidence="2" type="ORF">RRU01S_07_00430</name>
</gene>
<dbReference type="Proteomes" id="UP000028701">
    <property type="component" value="Unassembled WGS sequence"/>
</dbReference>
<accession>A0A081CS72</accession>
<dbReference type="AlphaFoldDB" id="A0A081CS72"/>
<organism evidence="2 3">
    <name type="scientific">Agrobacterium rubi TR3 = NBRC 13261</name>
    <dbReference type="NCBI Taxonomy" id="1368415"/>
    <lineage>
        <taxon>Bacteria</taxon>
        <taxon>Pseudomonadati</taxon>
        <taxon>Pseudomonadota</taxon>
        <taxon>Alphaproteobacteria</taxon>
        <taxon>Hyphomicrobiales</taxon>
        <taxon>Rhizobiaceae</taxon>
        <taxon>Rhizobium/Agrobacterium group</taxon>
        <taxon>Agrobacterium</taxon>
    </lineage>
</organism>
<comment type="caution">
    <text evidence="2">The sequence shown here is derived from an EMBL/GenBank/DDBJ whole genome shotgun (WGS) entry which is preliminary data.</text>
</comment>
<evidence type="ECO:0000256" key="1">
    <source>
        <dbReference type="SAM" id="MobiDB-lite"/>
    </source>
</evidence>
<reference evidence="2 3" key="1">
    <citation type="submission" date="2014-08" db="EMBL/GenBank/DDBJ databases">
        <title>Whole genome shotgun sequence of Rhizobium rubi NBRC 13261.</title>
        <authorList>
            <person name="Katano-Makiyama Y."/>
            <person name="Hosoyama A."/>
            <person name="Hashimoto M."/>
            <person name="Hosoyama Y."/>
            <person name="Noguchi M."/>
            <person name="Tsuchikane K."/>
            <person name="Uohara A."/>
            <person name="Ohji S."/>
            <person name="Ichikawa N."/>
            <person name="Kimura A."/>
            <person name="Yamazoe A."/>
            <person name="Fujita N."/>
        </authorList>
    </citation>
    <scope>NUCLEOTIDE SEQUENCE [LARGE SCALE GENOMIC DNA]</scope>
    <source>
        <strain evidence="2 3">NBRC 13261</strain>
    </source>
</reference>
<sequence>MNLIAHPLSTTAFPLPDSERETRRTRRDVYETNTILLDTPKTATAEVLVCLTLFNEPVEAMNLTLAGLVRNQLTLRSARAENTPELKICIMLDGCRSIDPDTSRLLQTFGLNPDRGPGSAMIRHQ</sequence>
<dbReference type="EMBL" id="BBJU01000007">
    <property type="protein sequence ID" value="GAK69518.1"/>
    <property type="molecule type" value="Genomic_DNA"/>
</dbReference>
<dbReference type="eggNOG" id="COG1215">
    <property type="taxonomic scope" value="Bacteria"/>
</dbReference>
<evidence type="ECO:0000313" key="2">
    <source>
        <dbReference type="EMBL" id="GAK69518.1"/>
    </source>
</evidence>
<protein>
    <submittedName>
        <fullName evidence="2">Uncharacterized protein</fullName>
    </submittedName>
</protein>
<name>A0A081CS72_9HYPH</name>
<evidence type="ECO:0000313" key="3">
    <source>
        <dbReference type="Proteomes" id="UP000028701"/>
    </source>
</evidence>